<accession>A0A3B4ANE7</accession>
<dbReference type="Proteomes" id="UP000261520">
    <property type="component" value="Unplaced"/>
</dbReference>
<evidence type="ECO:0000313" key="2">
    <source>
        <dbReference type="Ensembl" id="ENSPMGP00000018692.1"/>
    </source>
</evidence>
<reference evidence="2" key="1">
    <citation type="submission" date="2025-08" db="UniProtKB">
        <authorList>
            <consortium name="Ensembl"/>
        </authorList>
    </citation>
    <scope>IDENTIFICATION</scope>
</reference>
<dbReference type="Ensembl" id="ENSPMGT00000019937.1">
    <property type="protein sequence ID" value="ENSPMGP00000018692.1"/>
    <property type="gene ID" value="ENSPMGG00000015247.1"/>
</dbReference>
<proteinExistence type="predicted"/>
<evidence type="ECO:0000256" key="1">
    <source>
        <dbReference type="SAM" id="MobiDB-lite"/>
    </source>
</evidence>
<evidence type="ECO:0000313" key="3">
    <source>
        <dbReference type="Proteomes" id="UP000261520"/>
    </source>
</evidence>
<feature type="compositionally biased region" description="Low complexity" evidence="1">
    <location>
        <begin position="207"/>
        <end position="219"/>
    </location>
</feature>
<keyword evidence="3" id="KW-1185">Reference proteome</keyword>
<organism evidence="2 3">
    <name type="scientific">Periophthalmus magnuspinnatus</name>
    <dbReference type="NCBI Taxonomy" id="409849"/>
    <lineage>
        <taxon>Eukaryota</taxon>
        <taxon>Metazoa</taxon>
        <taxon>Chordata</taxon>
        <taxon>Craniata</taxon>
        <taxon>Vertebrata</taxon>
        <taxon>Euteleostomi</taxon>
        <taxon>Actinopterygii</taxon>
        <taxon>Neopterygii</taxon>
        <taxon>Teleostei</taxon>
        <taxon>Neoteleostei</taxon>
        <taxon>Acanthomorphata</taxon>
        <taxon>Gobiaria</taxon>
        <taxon>Gobiiformes</taxon>
        <taxon>Gobioidei</taxon>
        <taxon>Gobiidae</taxon>
        <taxon>Oxudercinae</taxon>
        <taxon>Periophthalmus</taxon>
    </lineage>
</organism>
<reference evidence="2" key="2">
    <citation type="submission" date="2025-09" db="UniProtKB">
        <authorList>
            <consortium name="Ensembl"/>
        </authorList>
    </citation>
    <scope>IDENTIFICATION</scope>
</reference>
<evidence type="ECO:0008006" key="4">
    <source>
        <dbReference type="Google" id="ProtNLM"/>
    </source>
</evidence>
<feature type="region of interest" description="Disordered" evidence="1">
    <location>
        <begin position="200"/>
        <end position="244"/>
    </location>
</feature>
<sequence>MTLIWVSGKVLHKSTALLLVYKESEVSCPRTQRQYEQTLLECNHTLTQQVTQLSNQVCSLLTLPPSVPAAPAVISRTTAVPCTLELRGTDPDPHSGQPSLCQGFLFQCSSMFQQHPACFTSDAAKIRYMCGLLRGRTLQWAEVDRTDSALKAVFMEGLSDKLKDELVSQDNPPDLKSLISLANRIDNCLQSRQRERQFACLDREQSRPAAASQPAPSDSPTREANAPGSSTPDCRGASASPPGW</sequence>
<name>A0A3B4ANE7_9GOBI</name>
<protein>
    <recommendedName>
        <fullName evidence="4">DUF4939 domain-containing protein</fullName>
    </recommendedName>
</protein>
<dbReference type="AlphaFoldDB" id="A0A3B4ANE7"/>